<dbReference type="Gene3D" id="3.40.50.720">
    <property type="entry name" value="NAD(P)-binding Rossmann-like Domain"/>
    <property type="match status" value="1"/>
</dbReference>
<accession>X1S6F0</accession>
<protein>
    <recommendedName>
        <fullName evidence="2">Saccharopine dehydrogenase-like C-terminal domain-containing protein</fullName>
    </recommendedName>
</protein>
<comment type="caution">
    <text evidence="1">The sequence shown here is derived from an EMBL/GenBank/DDBJ whole genome shotgun (WGS) entry which is preliminary data.</text>
</comment>
<dbReference type="EMBL" id="BARW01002401">
    <property type="protein sequence ID" value="GAI71005.1"/>
    <property type="molecule type" value="Genomic_DNA"/>
</dbReference>
<name>X1S6F0_9ZZZZ</name>
<reference evidence="1" key="1">
    <citation type="journal article" date="2014" name="Front. Microbiol.">
        <title>High frequency of phylogenetically diverse reductive dehalogenase-homologous genes in deep subseafloor sedimentary metagenomes.</title>
        <authorList>
            <person name="Kawai M."/>
            <person name="Futagami T."/>
            <person name="Toyoda A."/>
            <person name="Takaki Y."/>
            <person name="Nishi S."/>
            <person name="Hori S."/>
            <person name="Arai W."/>
            <person name="Tsubouchi T."/>
            <person name="Morono Y."/>
            <person name="Uchiyama I."/>
            <person name="Ito T."/>
            <person name="Fujiyama A."/>
            <person name="Inagaki F."/>
            <person name="Takami H."/>
        </authorList>
    </citation>
    <scope>NUCLEOTIDE SEQUENCE</scope>
    <source>
        <strain evidence="1">Expedition CK06-06</strain>
    </source>
</reference>
<gene>
    <name evidence="1" type="ORF">S12H4_06729</name>
</gene>
<evidence type="ECO:0000313" key="1">
    <source>
        <dbReference type="EMBL" id="GAI71005.1"/>
    </source>
</evidence>
<dbReference type="AlphaFoldDB" id="X1S6F0"/>
<organism evidence="1">
    <name type="scientific">marine sediment metagenome</name>
    <dbReference type="NCBI Taxonomy" id="412755"/>
    <lineage>
        <taxon>unclassified sequences</taxon>
        <taxon>metagenomes</taxon>
        <taxon>ecological metagenomes</taxon>
    </lineage>
</organism>
<sequence length="70" mass="7767">MNFSLDGLKKDIGNFSIMRLFLGMAIGTKLIIEGKIKEEGVKIPVKADIYEPILLELEKLGIKFEETVGA</sequence>
<evidence type="ECO:0008006" key="2">
    <source>
        <dbReference type="Google" id="ProtNLM"/>
    </source>
</evidence>
<proteinExistence type="predicted"/>